<accession>A0ACC1SG78</accession>
<dbReference type="Proteomes" id="UP001148662">
    <property type="component" value="Unassembled WGS sequence"/>
</dbReference>
<organism evidence="1 2">
    <name type="scientific">Phlebia brevispora</name>
    <dbReference type="NCBI Taxonomy" id="194682"/>
    <lineage>
        <taxon>Eukaryota</taxon>
        <taxon>Fungi</taxon>
        <taxon>Dikarya</taxon>
        <taxon>Basidiomycota</taxon>
        <taxon>Agaricomycotina</taxon>
        <taxon>Agaricomycetes</taxon>
        <taxon>Polyporales</taxon>
        <taxon>Meruliaceae</taxon>
        <taxon>Phlebia</taxon>
    </lineage>
</organism>
<proteinExistence type="predicted"/>
<sequence length="819" mass="90236">MPAQQTGELNQIYKCHRAVPFLSSALALNPSPDAPSGWLILGTMIGFPLALWAYKCIMMVLLQRKFIYMSYLPPTARTEELGQFATPSKEISCEEVRIEGEGSIVLYGLLIRKRSISPQLVKSVVVYFQGNAGNPITRLPIFERLLLGPRLFSMHDSEMPEDTVILAVAPRSYWKSSSARPSEAGFISDYTKAITYAMTCFPEASIILYGHSLGGTVAVCLSAQLKAREFPNVKGLILENPFTSIPAMVEVLYPQTWLPYHYLSPLAFDKWDALSAMQQPPADSLLSALAGVVMVVLSEKDEIVPKSMGTSIFNSSVLAKPMTENESEGRKLRRLVVIDRALHEDAWERRKWRMAMGEYISSVRPVSRNVFLHKMSKQKARANPTQLSGLYKAESVRDVAESLNISGLSDTVASALASDVEYRIHQVVESHYTVTSHITHRPSDALPPYPHMQGAGTVYFVEDEEIDFDRVIREDKIALPKGPRWTAHWLAVEGVQPLIPENPPAIPKEQEGDGVSKPGTSRQNGYMTPASDRASPLQNGKPQQGHQAHGKTTLSRELQLYLTRLTSSLLPPSQTEPARRTAALSSLATDAGLQPLLPNLVSWVTRNIVRALQGGERSEDAGAELNILLDTIEKILKNPSLFVEPYLHQILPAILSTLLHSELLPAWSTTLRTKAAQVMSQLLTQHSTTYPSLSPRIMKTLLLALISSDKKKSTREGAIRGLMGIGKEAIRKGLVESGGAKIVGSECTFGDQGTLVSAVMAAFEVLSPRPQYTMPLNPNDPSDAEILHQLRDTLGEFFAERLAVDGRWARGVLFGDQDG</sequence>
<evidence type="ECO:0000313" key="1">
    <source>
        <dbReference type="EMBL" id="KAJ3539121.1"/>
    </source>
</evidence>
<evidence type="ECO:0000313" key="2">
    <source>
        <dbReference type="Proteomes" id="UP001148662"/>
    </source>
</evidence>
<reference evidence="1" key="1">
    <citation type="submission" date="2022-07" db="EMBL/GenBank/DDBJ databases">
        <title>Genome Sequence of Phlebia brevispora.</title>
        <authorList>
            <person name="Buettner E."/>
        </authorList>
    </citation>
    <scope>NUCLEOTIDE SEQUENCE</scope>
    <source>
        <strain evidence="1">MPL23</strain>
    </source>
</reference>
<dbReference type="EMBL" id="JANHOG010001318">
    <property type="protein sequence ID" value="KAJ3539121.1"/>
    <property type="molecule type" value="Genomic_DNA"/>
</dbReference>
<keyword evidence="2" id="KW-1185">Reference proteome</keyword>
<comment type="caution">
    <text evidence="1">The sequence shown here is derived from an EMBL/GenBank/DDBJ whole genome shotgun (WGS) entry which is preliminary data.</text>
</comment>
<protein>
    <submittedName>
        <fullName evidence="1">Uncharacterized protein</fullName>
    </submittedName>
</protein>
<name>A0ACC1SG78_9APHY</name>
<gene>
    <name evidence="1" type="ORF">NM688_g6413</name>
</gene>